<dbReference type="EMBL" id="KQ983033">
    <property type="protein sequence ID" value="KYQ48102.1"/>
    <property type="molecule type" value="Genomic_DNA"/>
</dbReference>
<keyword evidence="2" id="KW-1185">Reference proteome</keyword>
<protein>
    <submittedName>
        <fullName evidence="1">Uncharacterized protein</fullName>
    </submittedName>
</protein>
<accession>A0A151WJR5</accession>
<dbReference type="STRING" id="64791.A0A151WJR5"/>
<proteinExistence type="predicted"/>
<sequence>MRFAQLNDVAVVGKRKVTDFVDRRQQIFEISIPWLLQRFRVDVHVLETYAVRALEQAYEDVGFTAIRRAAHRAYSTRQHFAVLALLHAASHHSRFRVAVRDAYRQRFPHEFHVRTTGYASSTAYLKVRQLANRAVSKCISRYHPFDIRDLSAEQLQYIPKVVLLCVYGDYIDHEWDKLPEHVKTDSEVRHIPSYQFCGPSTRLRKRIATGDKGINSLDAACRDITYSYSNDLTDRHAADKVLADKALGRVIARDSALSVRATAVAVWAAMNVKTKIGMGMKPKKTATTTTTTTTTTTRKKTVKKRILRTAKWDGA</sequence>
<organism evidence="1 2">
    <name type="scientific">Mycetomoellerius zeteki</name>
    <dbReference type="NCBI Taxonomy" id="64791"/>
    <lineage>
        <taxon>Eukaryota</taxon>
        <taxon>Metazoa</taxon>
        <taxon>Ecdysozoa</taxon>
        <taxon>Arthropoda</taxon>
        <taxon>Hexapoda</taxon>
        <taxon>Insecta</taxon>
        <taxon>Pterygota</taxon>
        <taxon>Neoptera</taxon>
        <taxon>Endopterygota</taxon>
        <taxon>Hymenoptera</taxon>
        <taxon>Apocrita</taxon>
        <taxon>Aculeata</taxon>
        <taxon>Formicoidea</taxon>
        <taxon>Formicidae</taxon>
        <taxon>Myrmicinae</taxon>
        <taxon>Mycetomoellerius</taxon>
    </lineage>
</organism>
<name>A0A151WJR5_9HYME</name>
<gene>
    <name evidence="1" type="ORF">ALC60_12864</name>
</gene>
<reference evidence="1 2" key="1">
    <citation type="submission" date="2015-09" db="EMBL/GenBank/DDBJ databases">
        <title>Trachymyrmex zeteki WGS genome.</title>
        <authorList>
            <person name="Nygaard S."/>
            <person name="Hu H."/>
            <person name="Boomsma J."/>
            <person name="Zhang G."/>
        </authorList>
    </citation>
    <scope>NUCLEOTIDE SEQUENCE [LARGE SCALE GENOMIC DNA]</scope>
    <source>
        <strain evidence="1">Tzet28-1</strain>
        <tissue evidence="1">Whole body</tissue>
    </source>
</reference>
<evidence type="ECO:0000313" key="1">
    <source>
        <dbReference type="EMBL" id="KYQ48102.1"/>
    </source>
</evidence>
<dbReference type="AlphaFoldDB" id="A0A151WJR5"/>
<evidence type="ECO:0000313" key="2">
    <source>
        <dbReference type="Proteomes" id="UP000075809"/>
    </source>
</evidence>
<dbReference type="Proteomes" id="UP000075809">
    <property type="component" value="Unassembled WGS sequence"/>
</dbReference>